<accession>A0A327N7D3</accession>
<dbReference type="EMBL" id="QLIN01000002">
    <property type="protein sequence ID" value="RAI71167.1"/>
    <property type="molecule type" value="Genomic_DNA"/>
</dbReference>
<dbReference type="InterPro" id="IPR051558">
    <property type="entry name" value="Metallophosphoesterase_PAP"/>
</dbReference>
<keyword evidence="2" id="KW-0378">Hydrolase</keyword>
<reference evidence="5 6" key="1">
    <citation type="submission" date="2018-06" db="EMBL/GenBank/DDBJ databases">
        <authorList>
            <person name="Zhirakovskaya E."/>
        </authorList>
    </citation>
    <scope>NUCLEOTIDE SEQUENCE [LARGE SCALE GENOMIC DNA]</scope>
    <source>
        <strain evidence="5 6">LY3</strain>
    </source>
</reference>
<proteinExistence type="predicted"/>
<keyword evidence="1" id="KW-0732">Signal</keyword>
<dbReference type="GO" id="GO:0016787">
    <property type="term" value="F:hydrolase activity"/>
    <property type="evidence" value="ECO:0007669"/>
    <property type="project" value="UniProtKB-KW"/>
</dbReference>
<organism evidence="5 6">
    <name type="scientific">Pseudomonas fluorescens</name>
    <dbReference type="NCBI Taxonomy" id="294"/>
    <lineage>
        <taxon>Bacteria</taxon>
        <taxon>Pseudomonadati</taxon>
        <taxon>Pseudomonadota</taxon>
        <taxon>Gammaproteobacteria</taxon>
        <taxon>Pseudomonadales</taxon>
        <taxon>Pseudomonadaceae</taxon>
        <taxon>Pseudomonas</taxon>
    </lineage>
</organism>
<name>A0A327N7D3_PSEFL</name>
<evidence type="ECO:0000256" key="2">
    <source>
        <dbReference type="ARBA" id="ARBA00022801"/>
    </source>
</evidence>
<keyword evidence="3" id="KW-1133">Transmembrane helix</keyword>
<feature type="domain" description="Calcineurin-like phosphoesterase" evidence="4">
    <location>
        <begin position="72"/>
        <end position="256"/>
    </location>
</feature>
<gene>
    <name evidence="5" type="ORF">DOZ80_04770</name>
</gene>
<dbReference type="AlphaFoldDB" id="A0A327N7D3"/>
<evidence type="ECO:0000259" key="4">
    <source>
        <dbReference type="Pfam" id="PF00149"/>
    </source>
</evidence>
<sequence length="350" mass="39108">MNRTTSPSKFIKRLVLRRVVLGSSIALALLLTAGSYWLLTPPSPYVPLSGLDPASASLIAVGDQGSGDLQQWRVGQAMERVAAREGRLDMVVFLGDNFYGKPLTGTHDYRWGTRFERVYWGHWLSHVPFYAVLGNHDYPVSQKYEIEYGQQHRGSGRWQMPANFYVKDFGDVDGRPLVRMVFLDTSAPRESLQQQIDLIDQAYQAPGPAPVWRIAASHHPVRNQGEHGEESDLVTRLLPVLQRNHVDLLLSGHDHNQQLLLRAGEPAWVISGAGGQKLDVLQTPTPNSTFTASRAGFAKLDLSATQLRLGYYNDRGDLESGYRWARDCQWMAKGCLLPEQSQGSVMRAAQ</sequence>
<evidence type="ECO:0000313" key="5">
    <source>
        <dbReference type="EMBL" id="RAI71167.1"/>
    </source>
</evidence>
<comment type="caution">
    <text evidence="5">The sequence shown here is derived from an EMBL/GenBank/DDBJ whole genome shotgun (WGS) entry which is preliminary data.</text>
</comment>
<evidence type="ECO:0000256" key="3">
    <source>
        <dbReference type="SAM" id="Phobius"/>
    </source>
</evidence>
<dbReference type="Gene3D" id="3.60.21.10">
    <property type="match status" value="1"/>
</dbReference>
<dbReference type="PANTHER" id="PTHR10161">
    <property type="entry name" value="TARTRATE-RESISTANT ACID PHOSPHATASE TYPE 5"/>
    <property type="match status" value="1"/>
</dbReference>
<dbReference type="PANTHER" id="PTHR10161:SF14">
    <property type="entry name" value="TARTRATE-RESISTANT ACID PHOSPHATASE TYPE 5"/>
    <property type="match status" value="1"/>
</dbReference>
<feature type="transmembrane region" description="Helical" evidence="3">
    <location>
        <begin position="20"/>
        <end position="39"/>
    </location>
</feature>
<dbReference type="Proteomes" id="UP000249493">
    <property type="component" value="Unassembled WGS sequence"/>
</dbReference>
<keyword evidence="3" id="KW-0812">Transmembrane</keyword>
<dbReference type="SUPFAM" id="SSF56300">
    <property type="entry name" value="Metallo-dependent phosphatases"/>
    <property type="match status" value="1"/>
</dbReference>
<dbReference type="InterPro" id="IPR029052">
    <property type="entry name" value="Metallo-depent_PP-like"/>
</dbReference>
<dbReference type="Pfam" id="PF00149">
    <property type="entry name" value="Metallophos"/>
    <property type="match status" value="1"/>
</dbReference>
<protein>
    <submittedName>
        <fullName evidence="5">Acid phosphatase</fullName>
    </submittedName>
</protein>
<evidence type="ECO:0000256" key="1">
    <source>
        <dbReference type="ARBA" id="ARBA00022729"/>
    </source>
</evidence>
<dbReference type="InterPro" id="IPR004843">
    <property type="entry name" value="Calcineurin-like_PHP"/>
</dbReference>
<keyword evidence="3" id="KW-0472">Membrane</keyword>
<evidence type="ECO:0000313" key="6">
    <source>
        <dbReference type="Proteomes" id="UP000249493"/>
    </source>
</evidence>